<feature type="non-terminal residue" evidence="2">
    <location>
        <position position="1"/>
    </location>
</feature>
<evidence type="ECO:0000256" key="1">
    <source>
        <dbReference type="SAM" id="MobiDB-lite"/>
    </source>
</evidence>
<reference evidence="2" key="1">
    <citation type="submission" date="2023-11" db="EMBL/GenBank/DDBJ databases">
        <title>Genome assemblies of two species of porcelain crab, Petrolisthes cinctipes and Petrolisthes manimaculis (Anomura: Porcellanidae).</title>
        <authorList>
            <person name="Angst P."/>
        </authorList>
    </citation>
    <scope>NUCLEOTIDE SEQUENCE</scope>
    <source>
        <strain evidence="2">PB745_02</strain>
        <tissue evidence="2">Gill</tissue>
    </source>
</reference>
<accession>A0AAE1PRU8</accession>
<organism evidence="2 3">
    <name type="scientific">Petrolisthes manimaculis</name>
    <dbReference type="NCBI Taxonomy" id="1843537"/>
    <lineage>
        <taxon>Eukaryota</taxon>
        <taxon>Metazoa</taxon>
        <taxon>Ecdysozoa</taxon>
        <taxon>Arthropoda</taxon>
        <taxon>Crustacea</taxon>
        <taxon>Multicrustacea</taxon>
        <taxon>Malacostraca</taxon>
        <taxon>Eumalacostraca</taxon>
        <taxon>Eucarida</taxon>
        <taxon>Decapoda</taxon>
        <taxon>Pleocyemata</taxon>
        <taxon>Anomura</taxon>
        <taxon>Galatheoidea</taxon>
        <taxon>Porcellanidae</taxon>
        <taxon>Petrolisthes</taxon>
    </lineage>
</organism>
<dbReference type="AlphaFoldDB" id="A0AAE1PRU8"/>
<name>A0AAE1PRU8_9EUCA</name>
<feature type="region of interest" description="Disordered" evidence="1">
    <location>
        <begin position="1"/>
        <end position="28"/>
    </location>
</feature>
<evidence type="ECO:0000313" key="2">
    <source>
        <dbReference type="EMBL" id="KAK4312926.1"/>
    </source>
</evidence>
<feature type="compositionally biased region" description="Basic and acidic residues" evidence="1">
    <location>
        <begin position="18"/>
        <end position="28"/>
    </location>
</feature>
<evidence type="ECO:0000313" key="3">
    <source>
        <dbReference type="Proteomes" id="UP001292094"/>
    </source>
</evidence>
<sequence>MGCCCSSEEESVTQDGDVSERTRLLNDP</sequence>
<gene>
    <name evidence="2" type="ORF">Pmani_015683</name>
</gene>
<proteinExistence type="predicted"/>
<protein>
    <submittedName>
        <fullName evidence="2">Uncharacterized protein</fullName>
    </submittedName>
</protein>
<dbReference type="Proteomes" id="UP001292094">
    <property type="component" value="Unassembled WGS sequence"/>
</dbReference>
<comment type="caution">
    <text evidence="2">The sequence shown here is derived from an EMBL/GenBank/DDBJ whole genome shotgun (WGS) entry which is preliminary data.</text>
</comment>
<dbReference type="EMBL" id="JAWZYT010001362">
    <property type="protein sequence ID" value="KAK4312926.1"/>
    <property type="molecule type" value="Genomic_DNA"/>
</dbReference>
<keyword evidence="3" id="KW-1185">Reference proteome</keyword>